<name>A0A9D1N1T8_9CLOT</name>
<protein>
    <submittedName>
        <fullName evidence="1">Uncharacterized protein</fullName>
    </submittedName>
</protein>
<proteinExistence type="predicted"/>
<dbReference type="AlphaFoldDB" id="A0A9D1N1T8"/>
<reference evidence="1" key="1">
    <citation type="submission" date="2020-10" db="EMBL/GenBank/DDBJ databases">
        <authorList>
            <person name="Gilroy R."/>
        </authorList>
    </citation>
    <scope>NUCLEOTIDE SEQUENCE</scope>
    <source>
        <strain evidence="1">CHK154-7741</strain>
    </source>
</reference>
<comment type="caution">
    <text evidence="1">The sequence shown here is derived from an EMBL/GenBank/DDBJ whole genome shotgun (WGS) entry which is preliminary data.</text>
</comment>
<evidence type="ECO:0000313" key="1">
    <source>
        <dbReference type="EMBL" id="HIU93351.1"/>
    </source>
</evidence>
<dbReference type="EMBL" id="DVOD01000069">
    <property type="protein sequence ID" value="HIU93351.1"/>
    <property type="molecule type" value="Genomic_DNA"/>
</dbReference>
<accession>A0A9D1N1T8</accession>
<evidence type="ECO:0000313" key="2">
    <source>
        <dbReference type="Proteomes" id="UP000886748"/>
    </source>
</evidence>
<reference evidence="1" key="2">
    <citation type="journal article" date="2021" name="PeerJ">
        <title>Extensive microbial diversity within the chicken gut microbiome revealed by metagenomics and culture.</title>
        <authorList>
            <person name="Gilroy R."/>
            <person name="Ravi A."/>
            <person name="Getino M."/>
            <person name="Pursley I."/>
            <person name="Horton D.L."/>
            <person name="Alikhan N.F."/>
            <person name="Baker D."/>
            <person name="Gharbi K."/>
            <person name="Hall N."/>
            <person name="Watson M."/>
            <person name="Adriaenssens E.M."/>
            <person name="Foster-Nyarko E."/>
            <person name="Jarju S."/>
            <person name="Secka A."/>
            <person name="Antonio M."/>
            <person name="Oren A."/>
            <person name="Chaudhuri R.R."/>
            <person name="La Ragione R."/>
            <person name="Hildebrand F."/>
            <person name="Pallen M.J."/>
        </authorList>
    </citation>
    <scope>NUCLEOTIDE SEQUENCE</scope>
    <source>
        <strain evidence="1">CHK154-7741</strain>
    </source>
</reference>
<organism evidence="1 2">
    <name type="scientific">Candidatus Limenecus avicola</name>
    <dbReference type="NCBI Taxonomy" id="2840847"/>
    <lineage>
        <taxon>Bacteria</taxon>
        <taxon>Bacillati</taxon>
        <taxon>Bacillota</taxon>
        <taxon>Clostridia</taxon>
        <taxon>Eubacteriales</taxon>
        <taxon>Clostridiaceae</taxon>
        <taxon>Clostridiaceae incertae sedis</taxon>
        <taxon>Candidatus Limenecus</taxon>
    </lineage>
</organism>
<dbReference type="Proteomes" id="UP000886748">
    <property type="component" value="Unassembled WGS sequence"/>
</dbReference>
<gene>
    <name evidence="1" type="ORF">IAD26_09505</name>
</gene>
<sequence length="85" mass="9519">MADNFINQPFGMNIKIPKKTLKQIEKTAQQHTGGIFEPLFNFIDENQKVFTGDIANEIQKYNLMSYNVGAALRHGNTNGGFDVKG</sequence>